<dbReference type="CDD" id="cd17039">
    <property type="entry name" value="Ubl_ubiquitin_like"/>
    <property type="match status" value="3"/>
</dbReference>
<dbReference type="EMBL" id="CAJJDN010000056">
    <property type="protein sequence ID" value="CAD8090439.1"/>
    <property type="molecule type" value="Genomic_DNA"/>
</dbReference>
<name>A0A8S1NGN3_9CILI</name>
<organism evidence="2 3">
    <name type="scientific">Paramecium sonneborni</name>
    <dbReference type="NCBI Taxonomy" id="65129"/>
    <lineage>
        <taxon>Eukaryota</taxon>
        <taxon>Sar</taxon>
        <taxon>Alveolata</taxon>
        <taxon>Ciliophora</taxon>
        <taxon>Intramacronucleata</taxon>
        <taxon>Oligohymenophorea</taxon>
        <taxon>Peniculida</taxon>
        <taxon>Parameciidae</taxon>
        <taxon>Paramecium</taxon>
    </lineage>
</organism>
<feature type="domain" description="Ubiquitin-like" evidence="1">
    <location>
        <begin position="312"/>
        <end position="360"/>
    </location>
</feature>
<dbReference type="OrthoDB" id="1894077at2759"/>
<reference evidence="2" key="1">
    <citation type="submission" date="2021-01" db="EMBL/GenBank/DDBJ databases">
        <authorList>
            <consortium name="Genoscope - CEA"/>
            <person name="William W."/>
        </authorList>
    </citation>
    <scope>NUCLEOTIDE SEQUENCE</scope>
</reference>
<comment type="caution">
    <text evidence="2">The sequence shown here is derived from an EMBL/GenBank/DDBJ whole genome shotgun (WGS) entry which is preliminary data.</text>
</comment>
<evidence type="ECO:0000313" key="2">
    <source>
        <dbReference type="EMBL" id="CAD8090439.1"/>
    </source>
</evidence>
<feature type="domain" description="Ubiquitin-like" evidence="1">
    <location>
        <begin position="385"/>
        <end position="436"/>
    </location>
</feature>
<protein>
    <recommendedName>
        <fullName evidence="1">Ubiquitin-like domain-containing protein</fullName>
    </recommendedName>
</protein>
<dbReference type="InterPro" id="IPR000626">
    <property type="entry name" value="Ubiquitin-like_dom"/>
</dbReference>
<dbReference type="PROSITE" id="PS50053">
    <property type="entry name" value="UBIQUITIN_2"/>
    <property type="match status" value="3"/>
</dbReference>
<dbReference type="PANTHER" id="PTHR10666">
    <property type="entry name" value="UBIQUITIN"/>
    <property type="match status" value="1"/>
</dbReference>
<dbReference type="Proteomes" id="UP000692954">
    <property type="component" value="Unassembled WGS sequence"/>
</dbReference>
<feature type="domain" description="Ubiquitin-like" evidence="1">
    <location>
        <begin position="138"/>
        <end position="207"/>
    </location>
</feature>
<dbReference type="AlphaFoldDB" id="A0A8S1NGN3"/>
<dbReference type="InterPro" id="IPR050158">
    <property type="entry name" value="Ubiquitin_ubiquitin-like"/>
</dbReference>
<gene>
    <name evidence="2" type="ORF">PSON_ATCC_30995.1.T0560014</name>
</gene>
<keyword evidence="3" id="KW-1185">Reference proteome</keyword>
<evidence type="ECO:0000259" key="1">
    <source>
        <dbReference type="PROSITE" id="PS50053"/>
    </source>
</evidence>
<proteinExistence type="predicted"/>
<dbReference type="Pfam" id="PF00240">
    <property type="entry name" value="ubiquitin"/>
    <property type="match status" value="4"/>
</dbReference>
<sequence length="436" mass="52541">MQNSNNNNSVNEIYIQPQQITYQNNNEAQEDHNVSLSEHQNNLNYRQDNQRSEITYSQQNSLFNTNNLNFNKLIQIFVQMPNGRILSCDINKNEECLQQIEDQIQKKEGIPPKRYRLYQDSKLLNTISKKTIKKYSTLHLNIKCTNKIIVVYNNQRYIILVKLNDFVLKIKQQLEDNFDFPIKCQKLYFQGTQLEDQYTLFQYQIQKHPNPIVELKLQNLIYINQESKNRQFMNYLDIFQTIKNLKSLLIQKYPDLGKFHLLHNDVVLKDQFFLNMKDIKHLSILKLVEIKYLKFEIQTSTITLKIKKLDYETIYDIKKKIEQKLKYSIYTQHLFYKGEELENQKEIFECNIEENSKLYLFNNLYLLINCNFDVFPIIIIANKKVQELKQKINELNSQMLPDYFQLKYNGEILKDDIQLSYYNVQNFDYIFMEFEI</sequence>
<dbReference type="SMART" id="SM00213">
    <property type="entry name" value="UBQ"/>
    <property type="match status" value="4"/>
</dbReference>
<accession>A0A8S1NGN3</accession>
<evidence type="ECO:0000313" key="3">
    <source>
        <dbReference type="Proteomes" id="UP000692954"/>
    </source>
</evidence>